<keyword evidence="6 10" id="KW-0573">Peptidoglycan synthesis</keyword>
<dbReference type="CDD" id="cd03785">
    <property type="entry name" value="GT28_MurG"/>
    <property type="match status" value="1"/>
</dbReference>
<evidence type="ECO:0000256" key="4">
    <source>
        <dbReference type="ARBA" id="ARBA00022679"/>
    </source>
</evidence>
<dbReference type="GO" id="GO:0005975">
    <property type="term" value="P:carbohydrate metabolic process"/>
    <property type="evidence" value="ECO:0007669"/>
    <property type="project" value="InterPro"/>
</dbReference>
<evidence type="ECO:0000256" key="11">
    <source>
        <dbReference type="SAM" id="MobiDB-lite"/>
    </source>
</evidence>
<evidence type="ECO:0000256" key="7">
    <source>
        <dbReference type="ARBA" id="ARBA00023136"/>
    </source>
</evidence>
<feature type="binding site" evidence="10">
    <location>
        <position position="217"/>
    </location>
    <ligand>
        <name>UDP-N-acetyl-alpha-D-glucosamine</name>
        <dbReference type="ChEBI" id="CHEBI:57705"/>
    </ligand>
</feature>
<evidence type="ECO:0000256" key="8">
    <source>
        <dbReference type="ARBA" id="ARBA00023306"/>
    </source>
</evidence>
<feature type="binding site" evidence="10">
    <location>
        <begin position="13"/>
        <end position="15"/>
    </location>
    <ligand>
        <name>UDP-N-acetyl-alpha-D-glucosamine</name>
        <dbReference type="ChEBI" id="CHEBI:57705"/>
    </ligand>
</feature>
<keyword evidence="9 10" id="KW-0961">Cell wall biogenesis/degradation</keyword>
<keyword evidence="15" id="KW-1185">Reference proteome</keyword>
<feature type="binding site" evidence="10">
    <location>
        <position position="247"/>
    </location>
    <ligand>
        <name>UDP-N-acetyl-alpha-D-glucosamine</name>
        <dbReference type="ChEBI" id="CHEBI:57705"/>
    </ligand>
</feature>
<dbReference type="UniPathway" id="UPA00219"/>
<keyword evidence="1 10" id="KW-1003">Cell membrane</keyword>
<dbReference type="EMBL" id="NQWI01000003">
    <property type="protein sequence ID" value="PDW04892.1"/>
    <property type="molecule type" value="Genomic_DNA"/>
</dbReference>
<name>A0A2A6RPB0_9CHLR</name>
<feature type="compositionally biased region" description="Basic and acidic residues" evidence="11">
    <location>
        <begin position="34"/>
        <end position="44"/>
    </location>
</feature>
<dbReference type="Pfam" id="PF04101">
    <property type="entry name" value="Glyco_tran_28_C"/>
    <property type="match status" value="1"/>
</dbReference>
<dbReference type="HAMAP" id="MF_00033">
    <property type="entry name" value="MurG"/>
    <property type="match status" value="1"/>
</dbReference>
<gene>
    <name evidence="10" type="primary">murG</name>
    <name evidence="14" type="ORF">CJ255_01425</name>
</gene>
<dbReference type="SUPFAM" id="SSF53756">
    <property type="entry name" value="UDP-Glycosyltransferase/glycogen phosphorylase"/>
    <property type="match status" value="2"/>
</dbReference>
<dbReference type="GO" id="GO:0051301">
    <property type="term" value="P:cell division"/>
    <property type="evidence" value="ECO:0007669"/>
    <property type="project" value="UniProtKB-KW"/>
</dbReference>
<organism evidence="14 15">
    <name type="scientific">Candidatus Viridilinea mediisalina</name>
    <dbReference type="NCBI Taxonomy" id="2024553"/>
    <lineage>
        <taxon>Bacteria</taxon>
        <taxon>Bacillati</taxon>
        <taxon>Chloroflexota</taxon>
        <taxon>Chloroflexia</taxon>
        <taxon>Chloroflexales</taxon>
        <taxon>Chloroflexineae</taxon>
        <taxon>Oscillochloridaceae</taxon>
        <taxon>Candidatus Viridilinea</taxon>
    </lineage>
</organism>
<dbReference type="PANTHER" id="PTHR21015">
    <property type="entry name" value="UDP-N-ACETYLGLUCOSAMINE--N-ACETYLMURAMYL-(PENTAPEPTIDE) PYROPHOSPHORYL-UNDECAPRENOL N-ACETYLGLUCOSAMINE TRANSFERASE 1"/>
    <property type="match status" value="1"/>
</dbReference>
<dbReference type="GO" id="GO:0008360">
    <property type="term" value="P:regulation of cell shape"/>
    <property type="evidence" value="ECO:0007669"/>
    <property type="project" value="UniProtKB-KW"/>
</dbReference>
<evidence type="ECO:0000256" key="2">
    <source>
        <dbReference type="ARBA" id="ARBA00022618"/>
    </source>
</evidence>
<keyword evidence="8 10" id="KW-0131">Cell cycle</keyword>
<dbReference type="EC" id="2.4.1.227" evidence="10"/>
<comment type="caution">
    <text evidence="14">The sequence shown here is derived from an EMBL/GenBank/DDBJ whole genome shotgun (WGS) entry which is preliminary data.</text>
</comment>
<comment type="subcellular location">
    <subcellularLocation>
        <location evidence="10">Cell membrane</location>
        <topology evidence="10">Peripheral membrane protein</topology>
        <orientation evidence="10">Cytoplasmic side</orientation>
    </subcellularLocation>
</comment>
<dbReference type="OrthoDB" id="9808936at2"/>
<dbReference type="GO" id="GO:0051991">
    <property type="term" value="F:UDP-N-acetyl-D-glucosamine:N-acetylmuramoyl-L-alanyl-D-glutamyl-meso-2,6-diaminopimelyl-D-alanyl-D-alanine-diphosphoundecaprenol 4-beta-N-acetylglucosaminlytransferase activity"/>
    <property type="evidence" value="ECO:0007669"/>
    <property type="project" value="RHEA"/>
</dbReference>
<feature type="region of interest" description="Disordered" evidence="11">
    <location>
        <begin position="32"/>
        <end position="72"/>
    </location>
</feature>
<comment type="similarity">
    <text evidence="10">Belongs to the glycosyltransferase 28 family. MurG subfamily.</text>
</comment>
<accession>A0A2A6RPB0</accession>
<dbReference type="InterPro" id="IPR006009">
    <property type="entry name" value="GlcNAc_MurG"/>
</dbReference>
<comment type="function">
    <text evidence="10">Cell wall formation. Catalyzes the transfer of a GlcNAc subunit on undecaprenyl-pyrophosphoryl-MurNAc-pentapeptide (lipid intermediate I) to form undecaprenyl-pyrophosphoryl-MurNAc-(pentapeptide)GlcNAc (lipid intermediate II).</text>
</comment>
<evidence type="ECO:0000259" key="12">
    <source>
        <dbReference type="Pfam" id="PF03033"/>
    </source>
</evidence>
<evidence type="ECO:0000313" key="14">
    <source>
        <dbReference type="EMBL" id="PDW04892.1"/>
    </source>
</evidence>
<evidence type="ECO:0000256" key="10">
    <source>
        <dbReference type="HAMAP-Rule" id="MF_00033"/>
    </source>
</evidence>
<dbReference type="GO" id="GO:0071555">
    <property type="term" value="P:cell wall organization"/>
    <property type="evidence" value="ECO:0007669"/>
    <property type="project" value="UniProtKB-KW"/>
</dbReference>
<dbReference type="Gene3D" id="3.40.50.2000">
    <property type="entry name" value="Glycogen Phosphorylase B"/>
    <property type="match status" value="2"/>
</dbReference>
<keyword evidence="2 10" id="KW-0132">Cell division</keyword>
<dbReference type="InterPro" id="IPR007235">
    <property type="entry name" value="Glyco_trans_28_C"/>
</dbReference>
<dbReference type="GO" id="GO:0050511">
    <property type="term" value="F:undecaprenyldiphospho-muramoylpentapeptide beta-N-acetylglucosaminyltransferase activity"/>
    <property type="evidence" value="ECO:0007669"/>
    <property type="project" value="UniProtKB-UniRule"/>
</dbReference>
<dbReference type="AlphaFoldDB" id="A0A2A6RPB0"/>
<evidence type="ECO:0000313" key="15">
    <source>
        <dbReference type="Proteomes" id="UP000220527"/>
    </source>
</evidence>
<proteinExistence type="inferred from homology"/>
<evidence type="ECO:0000256" key="5">
    <source>
        <dbReference type="ARBA" id="ARBA00022960"/>
    </source>
</evidence>
<evidence type="ECO:0000256" key="3">
    <source>
        <dbReference type="ARBA" id="ARBA00022676"/>
    </source>
</evidence>
<comment type="pathway">
    <text evidence="10">Cell wall biogenesis; peptidoglycan biosynthesis.</text>
</comment>
<reference evidence="15" key="1">
    <citation type="submission" date="2017-08" db="EMBL/GenBank/DDBJ databases">
        <authorList>
            <person name="Grouzdev D.S."/>
            <person name="Gaisin V.A."/>
            <person name="Rysina M.S."/>
            <person name="Gorlenko V.M."/>
        </authorList>
    </citation>
    <scope>NUCLEOTIDE SEQUENCE [LARGE SCALE GENOMIC DNA]</scope>
    <source>
        <strain evidence="15">Kir15-3F</strain>
    </source>
</reference>
<keyword evidence="5 10" id="KW-0133">Cell shape</keyword>
<feature type="binding site" evidence="10">
    <location>
        <position position="351"/>
    </location>
    <ligand>
        <name>UDP-N-acetyl-alpha-D-glucosamine</name>
        <dbReference type="ChEBI" id="CHEBI:57705"/>
    </ligand>
</feature>
<keyword evidence="4 10" id="KW-0808">Transferase</keyword>
<evidence type="ECO:0000256" key="9">
    <source>
        <dbReference type="ARBA" id="ARBA00023316"/>
    </source>
</evidence>
<evidence type="ECO:0000256" key="1">
    <source>
        <dbReference type="ARBA" id="ARBA00022475"/>
    </source>
</evidence>
<dbReference type="PANTHER" id="PTHR21015:SF22">
    <property type="entry name" value="GLYCOSYLTRANSFERASE"/>
    <property type="match status" value="1"/>
</dbReference>
<dbReference type="Proteomes" id="UP000220527">
    <property type="component" value="Unassembled WGS sequence"/>
</dbReference>
<comment type="catalytic activity">
    <reaction evidence="10">
        <text>di-trans,octa-cis-undecaprenyl diphospho-N-acetyl-alpha-D-muramoyl-L-alanyl-D-glutamyl-meso-2,6-diaminopimeloyl-D-alanyl-D-alanine + UDP-N-acetyl-alpha-D-glucosamine = di-trans,octa-cis-undecaprenyl diphospho-[N-acetyl-alpha-D-glucosaminyl-(1-&gt;4)]-N-acetyl-alpha-D-muramoyl-L-alanyl-D-glutamyl-meso-2,6-diaminopimeloyl-D-alanyl-D-alanine + UDP + H(+)</text>
        <dbReference type="Rhea" id="RHEA:31227"/>
        <dbReference type="ChEBI" id="CHEBI:15378"/>
        <dbReference type="ChEBI" id="CHEBI:57705"/>
        <dbReference type="ChEBI" id="CHEBI:58223"/>
        <dbReference type="ChEBI" id="CHEBI:61387"/>
        <dbReference type="ChEBI" id="CHEBI:61388"/>
        <dbReference type="EC" id="2.4.1.227"/>
    </reaction>
</comment>
<comment type="caution">
    <text evidence="10">Lacks conserved residue(s) required for the propagation of feature annotation.</text>
</comment>
<dbReference type="Pfam" id="PF03033">
    <property type="entry name" value="Glyco_transf_28"/>
    <property type="match status" value="1"/>
</dbReference>
<dbReference type="InterPro" id="IPR004276">
    <property type="entry name" value="GlycoTrans_28_N"/>
</dbReference>
<sequence>MPSSTILLCGGGTGGHVYPALAVATAIVGVEEEQGNRGTEEQRGRGTGGQRNRGTEEQGNRGTEEQRGRGTGQGDCGVVLVYVGSVGGMEERIVATESSLPFRALPAAALRGRGPLALARGATTMAAGLVAARSLIRELRPQVILGTGGYVCVPLFLAATLARVPTLIYLPDLVPGLAGRLLARIATKVAVNVAEALPVLGLRPDNPRALVVGYPLRPEFFEQEREACRRTFGFEAPLPVLLVYGGSRGARSINQAIAQLLPDLLARCQIIHVCGREGDETFLHKAAQSLPESLQVRYKLYPYLDGVTTPAMVAAFGAADLAICRSGASTLAELPAAGLPAILVPYPYVHQDENADYLVRYGVAEKVADCAMIGTGPPQEGALFRAVARLLDDQLARQRMAEQSRALSRPDAAHELAGAMFGLAARSGG</sequence>
<feature type="domain" description="Glycosyl transferase family 28 C-terminal" evidence="13">
    <location>
        <begin position="240"/>
        <end position="415"/>
    </location>
</feature>
<keyword evidence="7 10" id="KW-0472">Membrane</keyword>
<dbReference type="GO" id="GO:0005886">
    <property type="term" value="C:plasma membrane"/>
    <property type="evidence" value="ECO:0007669"/>
    <property type="project" value="UniProtKB-SubCell"/>
</dbReference>
<evidence type="ECO:0000256" key="6">
    <source>
        <dbReference type="ARBA" id="ARBA00022984"/>
    </source>
</evidence>
<feature type="domain" description="Glycosyltransferase family 28 N-terminal" evidence="12">
    <location>
        <begin position="82"/>
        <end position="190"/>
    </location>
</feature>
<keyword evidence="3 10" id="KW-0328">Glycosyltransferase</keyword>
<protein>
    <recommendedName>
        <fullName evidence="10">UDP-N-acetylglucosamine--N-acetylmuramyl-(pentapeptide) pyrophosphoryl-undecaprenol N-acetylglucosamine transferase</fullName>
        <ecNumber evidence="10">2.4.1.227</ecNumber>
    </recommendedName>
    <alternativeName>
        <fullName evidence="10">Undecaprenyl-PP-MurNAc-pentapeptide-UDPGlcNAc GlcNAc transferase</fullName>
    </alternativeName>
</protein>
<evidence type="ECO:0000259" key="13">
    <source>
        <dbReference type="Pfam" id="PF04101"/>
    </source>
</evidence>
<feature type="compositionally biased region" description="Basic and acidic residues" evidence="11">
    <location>
        <begin position="53"/>
        <end position="68"/>
    </location>
</feature>
<dbReference type="GO" id="GO:0009252">
    <property type="term" value="P:peptidoglycan biosynthetic process"/>
    <property type="evidence" value="ECO:0007669"/>
    <property type="project" value="UniProtKB-UniRule"/>
</dbReference>